<dbReference type="SUPFAM" id="SSF48726">
    <property type="entry name" value="Immunoglobulin"/>
    <property type="match status" value="3"/>
</dbReference>
<dbReference type="InterPro" id="IPR036383">
    <property type="entry name" value="TSP1_rpt_sf"/>
</dbReference>
<dbReference type="PANTHER" id="PTHR45080">
    <property type="entry name" value="CONTACTIN 5"/>
    <property type="match status" value="1"/>
</dbReference>
<feature type="domain" description="Ig-like" evidence="4">
    <location>
        <begin position="224"/>
        <end position="314"/>
    </location>
</feature>
<dbReference type="InterPro" id="IPR007110">
    <property type="entry name" value="Ig-like_dom"/>
</dbReference>
<protein>
    <submittedName>
        <fullName evidence="5">HMCN</fullName>
    </submittedName>
</protein>
<keyword evidence="3" id="KW-0812">Transmembrane</keyword>
<dbReference type="InterPro" id="IPR003598">
    <property type="entry name" value="Ig_sub2"/>
</dbReference>
<dbReference type="Pfam" id="PF00090">
    <property type="entry name" value="TSP_1"/>
    <property type="match status" value="1"/>
</dbReference>
<dbReference type="OrthoDB" id="6157574at2759"/>
<evidence type="ECO:0000256" key="3">
    <source>
        <dbReference type="SAM" id="Phobius"/>
    </source>
</evidence>
<feature type="domain" description="Ig-like" evidence="4">
    <location>
        <begin position="73"/>
        <end position="163"/>
    </location>
</feature>
<feature type="domain" description="Ig-like" evidence="4">
    <location>
        <begin position="318"/>
        <end position="407"/>
    </location>
</feature>
<dbReference type="SUPFAM" id="SSF82895">
    <property type="entry name" value="TSP-1 type 1 repeat"/>
    <property type="match status" value="1"/>
</dbReference>
<keyword evidence="2" id="KW-1015">Disulfide bond</keyword>
<proteinExistence type="predicted"/>
<sequence length="494" mass="54325">MLTVNSLVSDCKCRIQHADCQLIAKGKAYLFVVLSVCVYIPSEQSERETTFSLLEYATCSKELERLHQSICAPKVTILRQSHFVQIGTTVTFVCNIESNPAISELWWTDNHAKHITDKLRYNGGNIHNHNLSILSVKDSDSGVYTCNANNTEGTSKATTTLITGMNGNWGGWNGWTRCSKTCGGGRKYRSRLCNNPSPNAGGLDCNGVSQENSSCSSNVCPGAPQVTILRQSHFVQIGTTVTFVCNIQSNPPISELWWTDNQAQVITDKLRYNGGHIHNHNLSIISVKDSDSGVYTCNANNTEGTSKATTTLITGNVPLVYQSSDTIKAFTGDTIQLKCVYESYPEPSVVFWTRDGEILNISVSKYNGSTINEPSLTIVNIDQFDSGAYVCAVVNNIGTGYSSKILLLIKEKVLTSADKVPVVVGTVLSVAVFLLILFTVLVLLMKRRRVKKNQESSYETNEMINAETHAYGKTDTYHDYCNSNMKQTPATKNV</sequence>
<dbReference type="PROSITE" id="PS50092">
    <property type="entry name" value="TSP1"/>
    <property type="match status" value="1"/>
</dbReference>
<dbReference type="Gene3D" id="2.60.40.10">
    <property type="entry name" value="Immunoglobulins"/>
    <property type="match status" value="3"/>
</dbReference>
<dbReference type="InterPro" id="IPR013783">
    <property type="entry name" value="Ig-like_fold"/>
</dbReference>
<keyword evidence="3" id="KW-1133">Transmembrane helix</keyword>
<dbReference type="CDD" id="cd00096">
    <property type="entry name" value="Ig"/>
    <property type="match status" value="2"/>
</dbReference>
<accession>A0A8S3SQE9</accession>
<keyword evidence="3" id="KW-0472">Membrane</keyword>
<evidence type="ECO:0000313" key="5">
    <source>
        <dbReference type="EMBL" id="CAG2223629.1"/>
    </source>
</evidence>
<dbReference type="GO" id="GO:0007156">
    <property type="term" value="P:homophilic cell adhesion via plasma membrane adhesion molecules"/>
    <property type="evidence" value="ECO:0007669"/>
    <property type="project" value="TreeGrafter"/>
</dbReference>
<dbReference type="InterPro" id="IPR003599">
    <property type="entry name" value="Ig_sub"/>
</dbReference>
<dbReference type="InterPro" id="IPR050958">
    <property type="entry name" value="Cell_Adh-Cytoskel_Orgn"/>
</dbReference>
<dbReference type="Proteomes" id="UP000683360">
    <property type="component" value="Unassembled WGS sequence"/>
</dbReference>
<evidence type="ECO:0000256" key="1">
    <source>
        <dbReference type="ARBA" id="ARBA00022729"/>
    </source>
</evidence>
<name>A0A8S3SQE9_MYTED</name>
<evidence type="ECO:0000259" key="4">
    <source>
        <dbReference type="PROSITE" id="PS50835"/>
    </source>
</evidence>
<dbReference type="AlphaFoldDB" id="A0A8S3SQE9"/>
<dbReference type="SMART" id="SM00409">
    <property type="entry name" value="IG"/>
    <property type="match status" value="3"/>
</dbReference>
<dbReference type="InterPro" id="IPR000884">
    <property type="entry name" value="TSP1_rpt"/>
</dbReference>
<reference evidence="5" key="1">
    <citation type="submission" date="2021-03" db="EMBL/GenBank/DDBJ databases">
        <authorList>
            <person name="Bekaert M."/>
        </authorList>
    </citation>
    <scope>NUCLEOTIDE SEQUENCE</scope>
</reference>
<dbReference type="SMART" id="SM00209">
    <property type="entry name" value="TSP1"/>
    <property type="match status" value="1"/>
</dbReference>
<dbReference type="EMBL" id="CAJPWZ010001791">
    <property type="protein sequence ID" value="CAG2223629.1"/>
    <property type="molecule type" value="Genomic_DNA"/>
</dbReference>
<dbReference type="PANTHER" id="PTHR45080:SF8">
    <property type="entry name" value="IG-LIKE DOMAIN-CONTAINING PROTEIN"/>
    <property type="match status" value="1"/>
</dbReference>
<keyword evidence="1" id="KW-0732">Signal</keyword>
<keyword evidence="6" id="KW-1185">Reference proteome</keyword>
<dbReference type="PROSITE" id="PS50835">
    <property type="entry name" value="IG_LIKE"/>
    <property type="match status" value="3"/>
</dbReference>
<feature type="transmembrane region" description="Helical" evidence="3">
    <location>
        <begin position="422"/>
        <end position="444"/>
    </location>
</feature>
<dbReference type="FunFam" id="2.20.100.10:FF:000001">
    <property type="entry name" value="semaphorin-5A isoform X1"/>
    <property type="match status" value="1"/>
</dbReference>
<organism evidence="5 6">
    <name type="scientific">Mytilus edulis</name>
    <name type="common">Blue mussel</name>
    <dbReference type="NCBI Taxonomy" id="6550"/>
    <lineage>
        <taxon>Eukaryota</taxon>
        <taxon>Metazoa</taxon>
        <taxon>Spiralia</taxon>
        <taxon>Lophotrochozoa</taxon>
        <taxon>Mollusca</taxon>
        <taxon>Bivalvia</taxon>
        <taxon>Autobranchia</taxon>
        <taxon>Pteriomorphia</taxon>
        <taxon>Mytilida</taxon>
        <taxon>Mytiloidea</taxon>
        <taxon>Mytilidae</taxon>
        <taxon>Mytilinae</taxon>
        <taxon>Mytilus</taxon>
    </lineage>
</organism>
<comment type="caution">
    <text evidence="5">The sequence shown here is derived from an EMBL/GenBank/DDBJ whole genome shotgun (WGS) entry which is preliminary data.</text>
</comment>
<dbReference type="Pfam" id="PF13927">
    <property type="entry name" value="Ig_3"/>
    <property type="match status" value="3"/>
</dbReference>
<dbReference type="SMART" id="SM00408">
    <property type="entry name" value="IGc2"/>
    <property type="match status" value="3"/>
</dbReference>
<evidence type="ECO:0000256" key="2">
    <source>
        <dbReference type="ARBA" id="ARBA00023157"/>
    </source>
</evidence>
<gene>
    <name evidence="5" type="ORF">MEDL_36987</name>
</gene>
<dbReference type="GO" id="GO:0005886">
    <property type="term" value="C:plasma membrane"/>
    <property type="evidence" value="ECO:0007669"/>
    <property type="project" value="TreeGrafter"/>
</dbReference>
<dbReference type="Gene3D" id="2.20.100.10">
    <property type="entry name" value="Thrombospondin type-1 (TSP1) repeat"/>
    <property type="match status" value="1"/>
</dbReference>
<dbReference type="PRINTS" id="PR01705">
    <property type="entry name" value="TSP1REPEAT"/>
</dbReference>
<dbReference type="InterPro" id="IPR036179">
    <property type="entry name" value="Ig-like_dom_sf"/>
</dbReference>
<evidence type="ECO:0000313" key="6">
    <source>
        <dbReference type="Proteomes" id="UP000683360"/>
    </source>
</evidence>